<dbReference type="InterPro" id="IPR034605">
    <property type="entry name" value="PGC-1"/>
</dbReference>
<keyword evidence="4" id="KW-0805">Transcription regulation</keyword>
<keyword evidence="3" id="KW-0694">RNA-binding</keyword>
<evidence type="ECO:0000256" key="4">
    <source>
        <dbReference type="ARBA" id="ARBA00023015"/>
    </source>
</evidence>
<evidence type="ECO:0000256" key="3">
    <source>
        <dbReference type="ARBA" id="ARBA00022884"/>
    </source>
</evidence>
<dbReference type="EMBL" id="KZ506073">
    <property type="protein sequence ID" value="PKU41790.1"/>
    <property type="molecule type" value="Genomic_DNA"/>
</dbReference>
<organism evidence="7 8">
    <name type="scientific">Limosa lapponica baueri</name>
    <dbReference type="NCBI Taxonomy" id="1758121"/>
    <lineage>
        <taxon>Eukaryota</taxon>
        <taxon>Metazoa</taxon>
        <taxon>Chordata</taxon>
        <taxon>Craniata</taxon>
        <taxon>Vertebrata</taxon>
        <taxon>Euteleostomi</taxon>
        <taxon>Archelosauria</taxon>
        <taxon>Archosauria</taxon>
        <taxon>Dinosauria</taxon>
        <taxon>Saurischia</taxon>
        <taxon>Theropoda</taxon>
        <taxon>Coelurosauria</taxon>
        <taxon>Aves</taxon>
        <taxon>Neognathae</taxon>
        <taxon>Neoaves</taxon>
        <taxon>Charadriiformes</taxon>
        <taxon>Scolopacidae</taxon>
        <taxon>Limosa</taxon>
    </lineage>
</organism>
<dbReference type="PANTHER" id="PTHR15528">
    <property type="entry name" value="PEROXISOME PROLIFERATOR ACTIVATED RECEPTOR GAMMA COACTIVATOR 1 PGC-1 -RELATED"/>
    <property type="match status" value="1"/>
</dbReference>
<gene>
    <name evidence="7" type="ORF">llap_7911</name>
</gene>
<dbReference type="OrthoDB" id="10047851at2759"/>
<dbReference type="AlphaFoldDB" id="A0A2I0U6R8"/>
<evidence type="ECO:0000256" key="2">
    <source>
        <dbReference type="ARBA" id="ARBA00022553"/>
    </source>
</evidence>
<evidence type="ECO:0000256" key="5">
    <source>
        <dbReference type="ARBA" id="ARBA00023163"/>
    </source>
</evidence>
<dbReference type="GO" id="GO:0003712">
    <property type="term" value="F:transcription coregulator activity"/>
    <property type="evidence" value="ECO:0007669"/>
    <property type="project" value="InterPro"/>
</dbReference>
<accession>A0A2I0U6R8</accession>
<keyword evidence="7" id="KW-0675">Receptor</keyword>
<reference evidence="8" key="2">
    <citation type="submission" date="2017-12" db="EMBL/GenBank/DDBJ databases">
        <title>Genome sequence of the Bar-tailed Godwit (Limosa lapponica baueri).</title>
        <authorList>
            <person name="Lima N.C.B."/>
            <person name="Parody-Merino A.M."/>
            <person name="Battley P.F."/>
            <person name="Fidler A.E."/>
            <person name="Prosdocimi F."/>
        </authorList>
    </citation>
    <scope>NUCLEOTIDE SEQUENCE [LARGE SCALE GENOMIC DNA]</scope>
</reference>
<keyword evidence="2" id="KW-0597">Phosphoprotein</keyword>
<sequence>MASISLKSTSSCFAMVQYEVSGEEHLYSDFPEIDLSQLDASDFDSAGCFGELQWCGEHSETDSSQYSTDDSELFQIIDSENEALLAALTETLDDIQGDDMGLAAFRTMEEGDTLNHAYTSPAPSPKPTAPVTGGPPPAPEFDELSLVRTHFLLFKVDLDEPLISRLHGGCVASSPYRFGDWSIPFGSLQYQGSSPTPPPGLD</sequence>
<protein>
    <submittedName>
        <fullName evidence="7">Peroxisome proliferator-activated receptor gamma coactivator 1-beta</fullName>
    </submittedName>
</protein>
<dbReference type="GO" id="GO:0045944">
    <property type="term" value="P:positive regulation of transcription by RNA polymerase II"/>
    <property type="evidence" value="ECO:0007669"/>
    <property type="project" value="TreeGrafter"/>
</dbReference>
<evidence type="ECO:0000256" key="1">
    <source>
        <dbReference type="ARBA" id="ARBA00004123"/>
    </source>
</evidence>
<evidence type="ECO:0000256" key="6">
    <source>
        <dbReference type="ARBA" id="ARBA00023242"/>
    </source>
</evidence>
<dbReference type="GO" id="GO:0005634">
    <property type="term" value="C:nucleus"/>
    <property type="evidence" value="ECO:0007669"/>
    <property type="project" value="UniProtKB-SubCell"/>
</dbReference>
<reference evidence="8" key="1">
    <citation type="submission" date="2017-11" db="EMBL/GenBank/DDBJ databases">
        <authorList>
            <person name="Lima N.C."/>
            <person name="Parody-Merino A.M."/>
            <person name="Battley P.F."/>
            <person name="Fidler A.E."/>
            <person name="Prosdocimi F."/>
        </authorList>
    </citation>
    <scope>NUCLEOTIDE SEQUENCE [LARGE SCALE GENOMIC DNA]</scope>
</reference>
<dbReference type="PANTHER" id="PTHR15528:SF12">
    <property type="entry name" value="PEROXISOME PROLIFERATOR-ACTIVATED RECEPTOR GAMMA COACTIVATOR 1-BETA"/>
    <property type="match status" value="1"/>
</dbReference>
<dbReference type="GO" id="GO:0003723">
    <property type="term" value="F:RNA binding"/>
    <property type="evidence" value="ECO:0007669"/>
    <property type="project" value="UniProtKB-KW"/>
</dbReference>
<keyword evidence="6" id="KW-0539">Nucleus</keyword>
<name>A0A2I0U6R8_LIMLA</name>
<dbReference type="Proteomes" id="UP000233556">
    <property type="component" value="Unassembled WGS sequence"/>
</dbReference>
<keyword evidence="8" id="KW-1185">Reference proteome</keyword>
<evidence type="ECO:0000313" key="8">
    <source>
        <dbReference type="Proteomes" id="UP000233556"/>
    </source>
</evidence>
<proteinExistence type="predicted"/>
<comment type="subcellular location">
    <subcellularLocation>
        <location evidence="1">Nucleus</location>
    </subcellularLocation>
</comment>
<evidence type="ECO:0000313" key="7">
    <source>
        <dbReference type="EMBL" id="PKU41790.1"/>
    </source>
</evidence>
<keyword evidence="5" id="KW-0804">Transcription</keyword>